<dbReference type="Proteomes" id="UP000193067">
    <property type="component" value="Unassembled WGS sequence"/>
</dbReference>
<evidence type="ECO:0000313" key="2">
    <source>
        <dbReference type="EMBL" id="OSC97994.1"/>
    </source>
</evidence>
<dbReference type="PANTHER" id="PTHR11440">
    <property type="entry name" value="LECITHIN-CHOLESTEROL ACYLTRANSFERASE-RELATED"/>
    <property type="match status" value="1"/>
</dbReference>
<name>A0A1Y2IA64_TRAC3</name>
<feature type="region of interest" description="Disordered" evidence="1">
    <location>
        <begin position="446"/>
        <end position="497"/>
    </location>
</feature>
<dbReference type="GO" id="GO:0016787">
    <property type="term" value="F:hydrolase activity"/>
    <property type="evidence" value="ECO:0007669"/>
    <property type="project" value="UniProtKB-KW"/>
</dbReference>
<evidence type="ECO:0000256" key="1">
    <source>
        <dbReference type="SAM" id="MobiDB-lite"/>
    </source>
</evidence>
<dbReference type="AlphaFoldDB" id="A0A1Y2IA64"/>
<evidence type="ECO:0000313" key="3">
    <source>
        <dbReference type="Proteomes" id="UP000193067"/>
    </source>
</evidence>
<dbReference type="InterPro" id="IPR029058">
    <property type="entry name" value="AB_hydrolase_fold"/>
</dbReference>
<dbReference type="OrthoDB" id="5592486at2759"/>
<dbReference type="STRING" id="1353009.A0A1Y2IA64"/>
<feature type="region of interest" description="Disordered" evidence="1">
    <location>
        <begin position="517"/>
        <end position="561"/>
    </location>
</feature>
<feature type="compositionally biased region" description="Basic and acidic residues" evidence="1">
    <location>
        <begin position="530"/>
        <end position="561"/>
    </location>
</feature>
<sequence length="582" mass="64868">MQTVWFPLPVAAIFRRIVNVVSTLSISHQYLHQTSPDAEPRRTFAFQSLQWPAWLGGPRERWKLSLSDGEGAFMDSQGDDMGDSPHRTVSPLRPRRNDEIHKLMSHPALYDPVRKPRYPIVLCHGLYGFDVRGPSAFPMLQQHYWSNVLNVLRGKVGAEVLVTGVPSTGSISSRAENLDRFLRDRAPGRGINFLAHSMGGLDCRHLISHIQPVDYTPLSLTTIATPHRGSPFMDWCRQYIGLGRLEAEQLNRSRSEGADQEPSAEPQDKPSAEERSRRVAGVKSLLSLASLPSSFTTLLLSLLDSPAYANLTSTYLNTVFNPATPNDPSVKYFSVAGRISNMSIWHPLWLPKMVLDGFEEKERARLREMGNPIADMDSEWGNDGLVTLQSARWGELLGVLEGCDHWDLRGARGLDIDLPSIPSPDGWNITDWGRFVRAWKREEKKAAKSAGAQMSEQKHAEASAAATGSQEREGAPRGHARGRDQANSDADTDEVVKSSTDKLSAVFDWLVEQVPTPRSLGPLSASGARRGREDRASEGAPRQEVRERERSSKGAERSDLETKKDLERFYVALCRKLYDEGL</sequence>
<proteinExistence type="predicted"/>
<protein>
    <submittedName>
        <fullName evidence="2">Alpha/beta-hydrolase</fullName>
    </submittedName>
</protein>
<keyword evidence="3" id="KW-1185">Reference proteome</keyword>
<feature type="region of interest" description="Disordered" evidence="1">
    <location>
        <begin position="74"/>
        <end position="93"/>
    </location>
</feature>
<organism evidence="2 3">
    <name type="scientific">Trametes coccinea (strain BRFM310)</name>
    <name type="common">Pycnoporus coccineus</name>
    <dbReference type="NCBI Taxonomy" id="1353009"/>
    <lineage>
        <taxon>Eukaryota</taxon>
        <taxon>Fungi</taxon>
        <taxon>Dikarya</taxon>
        <taxon>Basidiomycota</taxon>
        <taxon>Agaricomycotina</taxon>
        <taxon>Agaricomycetes</taxon>
        <taxon>Polyporales</taxon>
        <taxon>Polyporaceae</taxon>
        <taxon>Trametes</taxon>
    </lineage>
</organism>
<accession>A0A1Y2IA64</accession>
<feature type="region of interest" description="Disordered" evidence="1">
    <location>
        <begin position="250"/>
        <end position="276"/>
    </location>
</feature>
<feature type="compositionally biased region" description="Basic and acidic residues" evidence="1">
    <location>
        <begin position="470"/>
        <end position="486"/>
    </location>
</feature>
<keyword evidence="2" id="KW-0378">Hydrolase</keyword>
<gene>
    <name evidence="2" type="ORF">PYCCODRAFT_1397725</name>
</gene>
<feature type="compositionally biased region" description="Basic and acidic residues" evidence="1">
    <location>
        <begin position="266"/>
        <end position="276"/>
    </location>
</feature>
<dbReference type="Gene3D" id="3.40.50.1820">
    <property type="entry name" value="alpha/beta hydrolase"/>
    <property type="match status" value="1"/>
</dbReference>
<dbReference type="SUPFAM" id="SSF53474">
    <property type="entry name" value="alpha/beta-Hydrolases"/>
    <property type="match status" value="1"/>
</dbReference>
<dbReference type="EMBL" id="KZ084143">
    <property type="protein sequence ID" value="OSC97994.1"/>
    <property type="molecule type" value="Genomic_DNA"/>
</dbReference>
<reference evidence="2 3" key="1">
    <citation type="journal article" date="2015" name="Biotechnol. Biofuels">
        <title>Enhanced degradation of softwood versus hardwood by the white-rot fungus Pycnoporus coccineus.</title>
        <authorList>
            <person name="Couturier M."/>
            <person name="Navarro D."/>
            <person name="Chevret D."/>
            <person name="Henrissat B."/>
            <person name="Piumi F."/>
            <person name="Ruiz-Duenas F.J."/>
            <person name="Martinez A.T."/>
            <person name="Grigoriev I.V."/>
            <person name="Riley R."/>
            <person name="Lipzen A."/>
            <person name="Berrin J.G."/>
            <person name="Master E.R."/>
            <person name="Rosso M.N."/>
        </authorList>
    </citation>
    <scope>NUCLEOTIDE SEQUENCE [LARGE SCALE GENOMIC DNA]</scope>
    <source>
        <strain evidence="2 3">BRFM310</strain>
    </source>
</reference>